<accession>A0A6I4TU79</accession>
<evidence type="ECO:0000313" key="2">
    <source>
        <dbReference type="Proteomes" id="UP000469430"/>
    </source>
</evidence>
<proteinExistence type="predicted"/>
<dbReference type="RefSeq" id="WP_161390055.1">
    <property type="nucleotide sequence ID" value="NZ_WTYJ01000001.1"/>
</dbReference>
<organism evidence="1 2">
    <name type="scientific">Croceibacterium xixiisoli</name>
    <dbReference type="NCBI Taxonomy" id="1476466"/>
    <lineage>
        <taxon>Bacteria</taxon>
        <taxon>Pseudomonadati</taxon>
        <taxon>Pseudomonadota</taxon>
        <taxon>Alphaproteobacteria</taxon>
        <taxon>Sphingomonadales</taxon>
        <taxon>Erythrobacteraceae</taxon>
        <taxon>Croceibacterium</taxon>
    </lineage>
</organism>
<name>A0A6I4TU79_9SPHN</name>
<keyword evidence="2" id="KW-1185">Reference proteome</keyword>
<sequence>MNFHNTGAIAHPSVPHIIHHIGMALRNSTPMAPRAAKTAPCAVLSRQELQRLVAAMID</sequence>
<protein>
    <submittedName>
        <fullName evidence="1">Uncharacterized protein</fullName>
    </submittedName>
</protein>
<dbReference type="EMBL" id="WTYJ01000001">
    <property type="protein sequence ID" value="MXO98407.1"/>
    <property type="molecule type" value="Genomic_DNA"/>
</dbReference>
<evidence type="ECO:0000313" key="1">
    <source>
        <dbReference type="EMBL" id="MXO98407.1"/>
    </source>
</evidence>
<gene>
    <name evidence="1" type="ORF">GRI97_05335</name>
</gene>
<reference evidence="1 2" key="1">
    <citation type="submission" date="2019-12" db="EMBL/GenBank/DDBJ databases">
        <title>Genomic-based taxomic classification of the family Erythrobacteraceae.</title>
        <authorList>
            <person name="Xu L."/>
        </authorList>
    </citation>
    <scope>NUCLEOTIDE SEQUENCE [LARGE SCALE GENOMIC DNA]</scope>
    <source>
        <strain evidence="1 2">S36</strain>
    </source>
</reference>
<comment type="caution">
    <text evidence="1">The sequence shown here is derived from an EMBL/GenBank/DDBJ whole genome shotgun (WGS) entry which is preliminary data.</text>
</comment>
<dbReference type="AlphaFoldDB" id="A0A6I4TU79"/>
<dbReference type="Proteomes" id="UP000469430">
    <property type="component" value="Unassembled WGS sequence"/>
</dbReference>